<evidence type="ECO:0000313" key="1">
    <source>
        <dbReference type="EMBL" id="MPC65256.1"/>
    </source>
</evidence>
<dbReference type="EMBL" id="VSRR010023122">
    <property type="protein sequence ID" value="MPC65256.1"/>
    <property type="molecule type" value="Genomic_DNA"/>
</dbReference>
<dbReference type="AlphaFoldDB" id="A0A5B7H5P8"/>
<accession>A0A5B7H5P8</accession>
<reference evidence="1 2" key="1">
    <citation type="submission" date="2019-05" db="EMBL/GenBank/DDBJ databases">
        <title>Another draft genome of Portunus trituberculatus and its Hox gene families provides insights of decapod evolution.</title>
        <authorList>
            <person name="Jeong J.-H."/>
            <person name="Song I."/>
            <person name="Kim S."/>
            <person name="Choi T."/>
            <person name="Kim D."/>
            <person name="Ryu S."/>
            <person name="Kim W."/>
        </authorList>
    </citation>
    <scope>NUCLEOTIDE SEQUENCE [LARGE SCALE GENOMIC DNA]</scope>
    <source>
        <tissue evidence="1">Muscle</tissue>
    </source>
</reference>
<gene>
    <name evidence="1" type="ORF">E2C01_059389</name>
</gene>
<evidence type="ECO:0000313" key="2">
    <source>
        <dbReference type="Proteomes" id="UP000324222"/>
    </source>
</evidence>
<organism evidence="1 2">
    <name type="scientific">Portunus trituberculatus</name>
    <name type="common">Swimming crab</name>
    <name type="synonym">Neptunus trituberculatus</name>
    <dbReference type="NCBI Taxonomy" id="210409"/>
    <lineage>
        <taxon>Eukaryota</taxon>
        <taxon>Metazoa</taxon>
        <taxon>Ecdysozoa</taxon>
        <taxon>Arthropoda</taxon>
        <taxon>Crustacea</taxon>
        <taxon>Multicrustacea</taxon>
        <taxon>Malacostraca</taxon>
        <taxon>Eumalacostraca</taxon>
        <taxon>Eucarida</taxon>
        <taxon>Decapoda</taxon>
        <taxon>Pleocyemata</taxon>
        <taxon>Brachyura</taxon>
        <taxon>Eubrachyura</taxon>
        <taxon>Portunoidea</taxon>
        <taxon>Portunidae</taxon>
        <taxon>Portuninae</taxon>
        <taxon>Portunus</taxon>
    </lineage>
</organism>
<comment type="caution">
    <text evidence="1">The sequence shown here is derived from an EMBL/GenBank/DDBJ whole genome shotgun (WGS) entry which is preliminary data.</text>
</comment>
<name>A0A5B7H5P8_PORTR</name>
<proteinExistence type="predicted"/>
<sequence length="66" mass="7500">MKQQRNSSSVRLSLLAVSSLSARHTPQERRPVHLAIIAAARWKGSDATVKRIQCHRRAFEDYEGNL</sequence>
<dbReference type="Proteomes" id="UP000324222">
    <property type="component" value="Unassembled WGS sequence"/>
</dbReference>
<protein>
    <submittedName>
        <fullName evidence="1">Uncharacterized protein</fullName>
    </submittedName>
</protein>
<keyword evidence="2" id="KW-1185">Reference proteome</keyword>